<sequence length="367" mass="41752">MKNKKGLVIIFLIIMLSFLGLLVFQLPKTLPAKQAQTLKDLAYDSDKRLGYTIYIPENGKLEPYLVLTKNYYKQGNVLLMRKYLVEAAIPHKEIQTTSYYAESISDRFMNELFIHEFPSKLSSQIKMTTLNIKAKNGIQVGDEIEKIKRKLFLLLEKEVGIEIFATSDEEKIGYFIDKKFERAIASTKDGTLGLWWLRGSGAHHFVDLATLVTDYGGVGSSEVRTPNYLRPSFCLPPNTKIAKETIKGQEIYVLKAFQDLKLPKANILVEDIGLTGHELEKYYIKNNYLGIEVELKNPQYGGVLSDNLTVAKGESVQLRALTFSDGRFDGWYLGDKLISCEKLLTYQLTQNETILAKFSKKETFPIE</sequence>
<dbReference type="STRING" id="1122154.SAMN02746068_01428"/>
<keyword evidence="1" id="KW-0812">Transmembrane</keyword>
<dbReference type="EMBL" id="FPKS01000007">
    <property type="protein sequence ID" value="SFZ74981.1"/>
    <property type="molecule type" value="Genomic_DNA"/>
</dbReference>
<evidence type="ECO:0000313" key="3">
    <source>
        <dbReference type="EMBL" id="SFZ74981.1"/>
    </source>
</evidence>
<dbReference type="Pfam" id="PF19789">
    <property type="entry name" value="DUF6273"/>
    <property type="match status" value="1"/>
</dbReference>
<evidence type="ECO:0000256" key="1">
    <source>
        <dbReference type="SAM" id="Phobius"/>
    </source>
</evidence>
<dbReference type="AlphaFoldDB" id="A0A1K2HEA4"/>
<gene>
    <name evidence="3" type="ORF">SAMN02746068_01428</name>
</gene>
<proteinExistence type="predicted"/>
<dbReference type="InterPro" id="IPR046240">
    <property type="entry name" value="DUF6273"/>
</dbReference>
<dbReference type="RefSeq" id="WP_072353606.1">
    <property type="nucleotide sequence ID" value="NZ_FPKS01000007.1"/>
</dbReference>
<dbReference type="OrthoDB" id="2243654at2"/>
<accession>A0A1K2HEA4</accession>
<feature type="domain" description="DUF6273" evidence="2">
    <location>
        <begin position="74"/>
        <end position="236"/>
    </location>
</feature>
<organism evidence="3 4">
    <name type="scientific">Pseudolactococcus chungangensis CAU 28 = DSM 22330</name>
    <dbReference type="NCBI Taxonomy" id="1122154"/>
    <lineage>
        <taxon>Bacteria</taxon>
        <taxon>Bacillati</taxon>
        <taxon>Bacillota</taxon>
        <taxon>Bacilli</taxon>
        <taxon>Lactobacillales</taxon>
        <taxon>Streptococcaceae</taxon>
        <taxon>Pseudolactococcus</taxon>
    </lineage>
</organism>
<keyword evidence="1" id="KW-0472">Membrane</keyword>
<protein>
    <recommendedName>
        <fullName evidence="2">DUF6273 domain-containing protein</fullName>
    </recommendedName>
</protein>
<evidence type="ECO:0000313" key="4">
    <source>
        <dbReference type="Proteomes" id="UP000185655"/>
    </source>
</evidence>
<evidence type="ECO:0000259" key="2">
    <source>
        <dbReference type="Pfam" id="PF19789"/>
    </source>
</evidence>
<feature type="transmembrane region" description="Helical" evidence="1">
    <location>
        <begin position="7"/>
        <end position="26"/>
    </location>
</feature>
<keyword evidence="1" id="KW-1133">Transmembrane helix</keyword>
<name>A0A1K2HEA4_9LACT</name>
<reference evidence="3 4" key="1">
    <citation type="submission" date="2016-11" db="EMBL/GenBank/DDBJ databases">
        <authorList>
            <person name="Jaros S."/>
            <person name="Januszkiewicz K."/>
            <person name="Wedrychowicz H."/>
        </authorList>
    </citation>
    <scope>NUCLEOTIDE SEQUENCE [LARGE SCALE GENOMIC DNA]</scope>
    <source>
        <strain evidence="3 4">DSM 22330</strain>
    </source>
</reference>
<dbReference type="Proteomes" id="UP000185655">
    <property type="component" value="Unassembled WGS sequence"/>
</dbReference>